<reference evidence="1 2" key="1">
    <citation type="submission" date="2019-05" db="EMBL/GenBank/DDBJ databases">
        <title>Thiomicrorhabdus sediminis sp. nov, a novel sulfur-oxidizing bacterium isolated from coastal sediment.</title>
        <authorList>
            <person name="Liu X."/>
        </authorList>
    </citation>
    <scope>NUCLEOTIDE SEQUENCE [LARGE SCALE GENOMIC DNA]</scope>
    <source>
        <strain evidence="1 2">G1</strain>
    </source>
</reference>
<organism evidence="1 2">
    <name type="scientific">Thiomicrorhabdus sediminis</name>
    <dbReference type="NCBI Taxonomy" id="2580412"/>
    <lineage>
        <taxon>Bacteria</taxon>
        <taxon>Pseudomonadati</taxon>
        <taxon>Pseudomonadota</taxon>
        <taxon>Gammaproteobacteria</taxon>
        <taxon>Thiotrichales</taxon>
        <taxon>Piscirickettsiaceae</taxon>
        <taxon>Thiomicrorhabdus</taxon>
    </lineage>
</organism>
<evidence type="ECO:0000313" key="2">
    <source>
        <dbReference type="Proteomes" id="UP000304864"/>
    </source>
</evidence>
<keyword evidence="2" id="KW-1185">Reference proteome</keyword>
<dbReference type="KEGG" id="thig:FE785_03560"/>
<gene>
    <name evidence="1" type="ORF">FE785_03560</name>
</gene>
<evidence type="ECO:0000313" key="1">
    <source>
        <dbReference type="EMBL" id="QCU89778.1"/>
    </source>
</evidence>
<dbReference type="EMBL" id="CP040602">
    <property type="protein sequence ID" value="QCU89778.1"/>
    <property type="molecule type" value="Genomic_DNA"/>
</dbReference>
<name>A0A4P9K4E3_9GAMM</name>
<proteinExistence type="predicted"/>
<dbReference type="OrthoDB" id="5394387at2"/>
<accession>A0A4P9K4E3</accession>
<protein>
    <submittedName>
        <fullName evidence="1">Uncharacterized protein</fullName>
    </submittedName>
</protein>
<dbReference type="AlphaFoldDB" id="A0A4P9K4E3"/>
<dbReference type="Proteomes" id="UP000304864">
    <property type="component" value="Chromosome"/>
</dbReference>
<sequence length="138" mass="16230">MESGTKGGQRREIEIRNDIQIEVLRRAAEIQQNARSMIPEERTYKSFNKSEYRSKDTDLRFHGERHAYAQERYRELVGHEAPIKIQDREDAWIPYLSKQLEISLQEARDLDYQARMQISQELGHHREDVVAAYLGGKG</sequence>